<dbReference type="OrthoDB" id="2693014at2759"/>
<dbReference type="Proteomes" id="UP000719766">
    <property type="component" value="Unassembled WGS sequence"/>
</dbReference>
<comment type="caution">
    <text evidence="1">The sequence shown here is derived from an EMBL/GenBank/DDBJ whole genome shotgun (WGS) entry which is preliminary data.</text>
</comment>
<dbReference type="RefSeq" id="XP_041167509.1">
    <property type="nucleotide sequence ID" value="XM_041308070.1"/>
</dbReference>
<dbReference type="GeneID" id="64601834"/>
<evidence type="ECO:0000313" key="1">
    <source>
        <dbReference type="EMBL" id="KAG1809844.1"/>
    </source>
</evidence>
<organism evidence="1 2">
    <name type="scientific">Suillus plorans</name>
    <dbReference type="NCBI Taxonomy" id="116603"/>
    <lineage>
        <taxon>Eukaryota</taxon>
        <taxon>Fungi</taxon>
        <taxon>Dikarya</taxon>
        <taxon>Basidiomycota</taxon>
        <taxon>Agaricomycotina</taxon>
        <taxon>Agaricomycetes</taxon>
        <taxon>Agaricomycetidae</taxon>
        <taxon>Boletales</taxon>
        <taxon>Suillineae</taxon>
        <taxon>Suillaceae</taxon>
        <taxon>Suillus</taxon>
    </lineage>
</organism>
<name>A0A9P7E358_9AGAM</name>
<gene>
    <name evidence="1" type="ORF">HD556DRAFT_1452296</name>
</gene>
<reference evidence="1" key="1">
    <citation type="journal article" date="2020" name="New Phytol.">
        <title>Comparative genomics reveals dynamic genome evolution in host specialist ectomycorrhizal fungi.</title>
        <authorList>
            <person name="Lofgren L.A."/>
            <person name="Nguyen N.H."/>
            <person name="Vilgalys R."/>
            <person name="Ruytinx J."/>
            <person name="Liao H.L."/>
            <person name="Branco S."/>
            <person name="Kuo A."/>
            <person name="LaButti K."/>
            <person name="Lipzen A."/>
            <person name="Andreopoulos W."/>
            <person name="Pangilinan J."/>
            <person name="Riley R."/>
            <person name="Hundley H."/>
            <person name="Na H."/>
            <person name="Barry K."/>
            <person name="Grigoriev I.V."/>
            <person name="Stajich J.E."/>
            <person name="Kennedy P.G."/>
        </authorList>
    </citation>
    <scope>NUCLEOTIDE SEQUENCE</scope>
    <source>
        <strain evidence="1">S12</strain>
    </source>
</reference>
<accession>A0A9P7E358</accession>
<evidence type="ECO:0000313" key="2">
    <source>
        <dbReference type="Proteomes" id="UP000719766"/>
    </source>
</evidence>
<protein>
    <submittedName>
        <fullName evidence="1">Uncharacterized protein</fullName>
    </submittedName>
</protein>
<dbReference type="AlphaFoldDB" id="A0A9P7E358"/>
<dbReference type="EMBL" id="JABBWE010000001">
    <property type="protein sequence ID" value="KAG1809844.1"/>
    <property type="molecule type" value="Genomic_DNA"/>
</dbReference>
<keyword evidence="2" id="KW-1185">Reference proteome</keyword>
<proteinExistence type="predicted"/>
<sequence length="254" mass="27121">MDRRSGGPDEAWERRRMLVRNAGYDTIGGTDIYLGAGGATGESAFAFSGAGAGAGAGVGLGRNSLGWSSAPPLLRSSAPPLLRSSAPPLLRSSAPPLLRSSAPPLLRSSAPPLLRSSAPPLLRSSAPPLLRSSAPPLLRSSAPPLLRSTIPPSFRKFLRNFPTVLRTYSASDFVLAAFPLTKLHRNFRKFLRNFPALIWKVLLKFPTLLRKSFGLHWTFSGLHSKVKGTYSGKGRSTQAEAKPLGISPTLCARS</sequence>